<reference evidence="1" key="1">
    <citation type="submission" date="2021-01" db="EMBL/GenBank/DDBJ databases">
        <authorList>
            <person name="Corre E."/>
            <person name="Pelletier E."/>
            <person name="Niang G."/>
            <person name="Scheremetjew M."/>
            <person name="Finn R."/>
            <person name="Kale V."/>
            <person name="Holt S."/>
            <person name="Cochrane G."/>
            <person name="Meng A."/>
            <person name="Brown T."/>
            <person name="Cohen L."/>
        </authorList>
    </citation>
    <scope>NUCLEOTIDE SEQUENCE</scope>
    <source>
        <strain evidence="1">CCMP 769</strain>
    </source>
</reference>
<name>A0A7S2ZNE8_9RHOD</name>
<evidence type="ECO:0000313" key="1">
    <source>
        <dbReference type="EMBL" id="CAE0045911.1"/>
    </source>
</evidence>
<protein>
    <submittedName>
        <fullName evidence="1">Uncharacterized protein</fullName>
    </submittedName>
</protein>
<gene>
    <name evidence="1" type="ORF">RMAR00112_LOCUS13887</name>
</gene>
<organism evidence="1">
    <name type="scientific">Rhodosorus marinus</name>
    <dbReference type="NCBI Taxonomy" id="101924"/>
    <lineage>
        <taxon>Eukaryota</taxon>
        <taxon>Rhodophyta</taxon>
        <taxon>Stylonematophyceae</taxon>
        <taxon>Stylonematales</taxon>
        <taxon>Stylonemataceae</taxon>
        <taxon>Rhodosorus</taxon>
    </lineage>
</organism>
<dbReference type="AlphaFoldDB" id="A0A7S2ZNE8"/>
<sequence>MFSQVSGASWLGCCQNASSQGSEYTKALSFPGLRASTEAHRLVPLVIKCLDFIDSVDFRWLRELCLERRDRLSRLLCYSKFSLWPLNNAFYCWWRVVYASSAVFFFWFPSAIYFSGSDKHVHSISGQSPPLFGLMGSLPKDLTLAISGNAPMEYLDDLLQPDLSAPEIDSNVADVENFTCLSSAARTAHFPDSSALKVNFRRRTWIASCSDATSAYVSKFIRKADFVRNQKAKGYTLYFG</sequence>
<accession>A0A7S2ZNE8</accession>
<dbReference type="EMBL" id="HBHW01018006">
    <property type="protein sequence ID" value="CAE0045911.1"/>
    <property type="molecule type" value="Transcribed_RNA"/>
</dbReference>
<proteinExistence type="predicted"/>